<dbReference type="InterPro" id="IPR031588">
    <property type="entry name" value="Collectrin_dom"/>
</dbReference>
<reference evidence="14" key="2">
    <citation type="journal article" date="2014" name="Nat. Commun.">
        <title>The cavefish genome reveals candidate genes for eye loss.</title>
        <authorList>
            <person name="McGaugh S.E."/>
            <person name="Gross J.B."/>
            <person name="Aken B."/>
            <person name="Blin M."/>
            <person name="Borowsky R."/>
            <person name="Chalopin D."/>
            <person name="Hinaux H."/>
            <person name="Jeffery W.R."/>
            <person name="Keene A."/>
            <person name="Ma L."/>
            <person name="Minx P."/>
            <person name="Murphy D."/>
            <person name="O'Quin K.E."/>
            <person name="Retaux S."/>
            <person name="Rohner N."/>
            <person name="Searle S.M."/>
            <person name="Stahl B.A."/>
            <person name="Tabin C."/>
            <person name="Volff J.N."/>
            <person name="Yoshizawa M."/>
            <person name="Warren W.C."/>
        </authorList>
    </citation>
    <scope>NUCLEOTIDE SEQUENCE [LARGE SCALE GENOMIC DNA]</scope>
    <source>
        <strain evidence="14">female</strain>
    </source>
</reference>
<evidence type="ECO:0000256" key="3">
    <source>
        <dbReference type="ARBA" id="ARBA00022553"/>
    </source>
</evidence>
<evidence type="ECO:0000256" key="2">
    <source>
        <dbReference type="ARBA" id="ARBA00022475"/>
    </source>
</evidence>
<evidence type="ECO:0000256" key="8">
    <source>
        <dbReference type="ARBA" id="ARBA00023180"/>
    </source>
</evidence>
<comment type="subcellular location">
    <subcellularLocation>
        <location evidence="1">Cell membrane</location>
        <topology evidence="1">Single-pass type I membrane protein</topology>
    </subcellularLocation>
</comment>
<evidence type="ECO:0000256" key="9">
    <source>
        <dbReference type="SAM" id="MobiDB-lite"/>
    </source>
</evidence>
<reference evidence="13" key="4">
    <citation type="submission" date="2025-09" db="UniProtKB">
        <authorList>
            <consortium name="Ensembl"/>
        </authorList>
    </citation>
    <scope>IDENTIFICATION</scope>
</reference>
<dbReference type="AlphaFoldDB" id="A0A3B1IQ51"/>
<name>A0A3B1IQ51_ASTMX</name>
<keyword evidence="4 10" id="KW-0812">Transmembrane</keyword>
<reference evidence="14" key="1">
    <citation type="submission" date="2013-03" db="EMBL/GenBank/DDBJ databases">
        <authorList>
            <person name="Jeffery W."/>
            <person name="Warren W."/>
            <person name="Wilson R.K."/>
        </authorList>
    </citation>
    <scope>NUCLEOTIDE SEQUENCE</scope>
    <source>
        <strain evidence="14">female</strain>
    </source>
</reference>
<dbReference type="Proteomes" id="UP000018467">
    <property type="component" value="Unassembled WGS sequence"/>
</dbReference>
<dbReference type="Pfam" id="PF16959">
    <property type="entry name" value="Collectrin"/>
    <property type="match status" value="1"/>
</dbReference>
<keyword evidence="7 10" id="KW-0472">Membrane</keyword>
<organism evidence="13 14">
    <name type="scientific">Astyanax mexicanus</name>
    <name type="common">Blind cave fish</name>
    <name type="synonym">Astyanax fasciatus mexicanus</name>
    <dbReference type="NCBI Taxonomy" id="7994"/>
    <lineage>
        <taxon>Eukaryota</taxon>
        <taxon>Metazoa</taxon>
        <taxon>Chordata</taxon>
        <taxon>Craniata</taxon>
        <taxon>Vertebrata</taxon>
        <taxon>Euteleostomi</taxon>
        <taxon>Actinopterygii</taxon>
        <taxon>Neopterygii</taxon>
        <taxon>Teleostei</taxon>
        <taxon>Ostariophysi</taxon>
        <taxon>Characiformes</taxon>
        <taxon>Characoidei</taxon>
        <taxon>Acestrorhamphidae</taxon>
        <taxon>Acestrorhamphinae</taxon>
        <taxon>Astyanax</taxon>
    </lineage>
</organism>
<dbReference type="GO" id="GO:0070062">
    <property type="term" value="C:extracellular exosome"/>
    <property type="evidence" value="ECO:0007669"/>
    <property type="project" value="TreeGrafter"/>
</dbReference>
<evidence type="ECO:0000256" key="10">
    <source>
        <dbReference type="SAM" id="Phobius"/>
    </source>
</evidence>
<dbReference type="InterPro" id="IPR042944">
    <property type="entry name" value="Collectrin"/>
</dbReference>
<keyword evidence="5 11" id="KW-0732">Signal</keyword>
<evidence type="ECO:0000256" key="11">
    <source>
        <dbReference type="SAM" id="SignalP"/>
    </source>
</evidence>
<dbReference type="GeneTree" id="ENSGT00940000160862"/>
<keyword evidence="3" id="KW-0597">Phosphoprotein</keyword>
<evidence type="ECO:0000313" key="13">
    <source>
        <dbReference type="Ensembl" id="ENSAMXP00000031334.1"/>
    </source>
</evidence>
<dbReference type="Ensembl" id="ENSAMXT00000043663.1">
    <property type="protein sequence ID" value="ENSAMXP00000031334.1"/>
    <property type="gene ID" value="ENSAMXG00000037291.1"/>
</dbReference>
<dbReference type="FunCoup" id="A0A3B1IQ51">
    <property type="interactions" value="889"/>
</dbReference>
<evidence type="ECO:0000256" key="1">
    <source>
        <dbReference type="ARBA" id="ARBA00004251"/>
    </source>
</evidence>
<dbReference type="PROSITE" id="PS52010">
    <property type="entry name" value="COLLECTRIN_LIKE"/>
    <property type="match status" value="1"/>
</dbReference>
<evidence type="ECO:0000256" key="6">
    <source>
        <dbReference type="ARBA" id="ARBA00022989"/>
    </source>
</evidence>
<dbReference type="Bgee" id="ENSAMXG00000037291">
    <property type="expression patterns" value="Expressed in mesonephros and 7 other cell types or tissues"/>
</dbReference>
<evidence type="ECO:0000256" key="7">
    <source>
        <dbReference type="ARBA" id="ARBA00023136"/>
    </source>
</evidence>
<sequence>HFCFILLWCYTLNVPGSKGSPLSVGAGPALLTCCNVTDGYKVRLSIKTALGDDAYEWSKSELFLFRAVLAFAVQRKTNNVNYDVSNILVCDETERVSFWFVVTTPDNTSELLPKLVVENAIRENRHRINSAFLLTDQTLDFVGINPTLAAPIEYDTPPWLIVFGVVMGVVCAGIVALLVSTFLQKKRAKKPSADPVDDEDGSGSIAGNGILCESIGDKDGTYNQGFTDDDRFTKL</sequence>
<feature type="domain" description="Collectrin-like" evidence="12">
    <location>
        <begin position="36"/>
        <end position="235"/>
    </location>
</feature>
<reference evidence="13" key="3">
    <citation type="submission" date="2025-08" db="UniProtKB">
        <authorList>
            <consortium name="Ensembl"/>
        </authorList>
    </citation>
    <scope>IDENTIFICATION</scope>
</reference>
<dbReference type="PANTHER" id="PTHR46884">
    <property type="entry name" value="COLLECTRIN"/>
    <property type="match status" value="1"/>
</dbReference>
<protein>
    <submittedName>
        <fullName evidence="13">Collectrin, amino acid transport regulator</fullName>
    </submittedName>
</protein>
<keyword evidence="8" id="KW-0325">Glycoprotein</keyword>
<dbReference type="GO" id="GO:0051957">
    <property type="term" value="P:positive regulation of amino acid transport"/>
    <property type="evidence" value="ECO:0007669"/>
    <property type="project" value="TreeGrafter"/>
</dbReference>
<evidence type="ECO:0000259" key="12">
    <source>
        <dbReference type="PROSITE" id="PS52010"/>
    </source>
</evidence>
<dbReference type="GO" id="GO:0005886">
    <property type="term" value="C:plasma membrane"/>
    <property type="evidence" value="ECO:0007669"/>
    <property type="project" value="UniProtKB-SubCell"/>
</dbReference>
<evidence type="ECO:0000256" key="4">
    <source>
        <dbReference type="ARBA" id="ARBA00022692"/>
    </source>
</evidence>
<dbReference type="PANTHER" id="PTHR46884:SF1">
    <property type="entry name" value="COLLECTRIN"/>
    <property type="match status" value="1"/>
</dbReference>
<feature type="region of interest" description="Disordered" evidence="9">
    <location>
        <begin position="190"/>
        <end position="235"/>
    </location>
</feature>
<keyword evidence="14" id="KW-1185">Reference proteome</keyword>
<dbReference type="STRING" id="7994.ENSAMXP00000031334"/>
<proteinExistence type="predicted"/>
<dbReference type="InParanoid" id="A0A3B1IQ51"/>
<feature type="chain" id="PRO_5017356626" evidence="11">
    <location>
        <begin position="20"/>
        <end position="235"/>
    </location>
</feature>
<accession>A0A3B1IQ51</accession>
<evidence type="ECO:0000313" key="14">
    <source>
        <dbReference type="Proteomes" id="UP000018467"/>
    </source>
</evidence>
<evidence type="ECO:0000256" key="5">
    <source>
        <dbReference type="ARBA" id="ARBA00022729"/>
    </source>
</evidence>
<feature type="transmembrane region" description="Helical" evidence="10">
    <location>
        <begin position="159"/>
        <end position="183"/>
    </location>
</feature>
<feature type="signal peptide" evidence="11">
    <location>
        <begin position="1"/>
        <end position="19"/>
    </location>
</feature>
<keyword evidence="2" id="KW-1003">Cell membrane</keyword>
<keyword evidence="6 10" id="KW-1133">Transmembrane helix</keyword>